<sequence>MDTTVVPTDSRAGSFLLSTFILLGIAWIVYFCRIYTRIYIVRGIFPEDYFITIGMTSLTIFAAMVPVQTSHGGGAHFLNIPNPEYNIPRWGHAFFIAQQMYVVTLFGVKMSIAFLLLRFSASKALDWTLYGVAGVTTGLTIAFTLWLTFQCSPVAAQWDTSIEGVCVSRDAYVDSVYILSAFSAATDIITAIAPIFVLRNLTLDQKSKWSAAITMGLGSVACIATIVRFKFIRDFSISTDVTYAMVHLSIASFVEVALGCICASLATLRPFLQGFLVRNQRGELLGEEEAEPPGIEVSACYDEAHKSWDTQETVEEDELIPATRKYSGV</sequence>
<dbReference type="InterPro" id="IPR052337">
    <property type="entry name" value="SAT4-like"/>
</dbReference>
<dbReference type="GO" id="GO:0016020">
    <property type="term" value="C:membrane"/>
    <property type="evidence" value="ECO:0007669"/>
    <property type="project" value="UniProtKB-SubCell"/>
</dbReference>
<evidence type="ECO:0000256" key="5">
    <source>
        <dbReference type="ARBA" id="ARBA00038359"/>
    </source>
</evidence>
<dbReference type="Proteomes" id="UP000225277">
    <property type="component" value="Unassembled WGS sequence"/>
</dbReference>
<dbReference type="PANTHER" id="PTHR33048:SF31">
    <property type="entry name" value="INTEGRAL MEMBRANE PROTEIN"/>
    <property type="match status" value="1"/>
</dbReference>
<feature type="transmembrane region" description="Helical" evidence="6">
    <location>
        <begin position="177"/>
        <end position="197"/>
    </location>
</feature>
<keyword evidence="2 6" id="KW-0812">Transmembrane</keyword>
<evidence type="ECO:0000256" key="6">
    <source>
        <dbReference type="SAM" id="Phobius"/>
    </source>
</evidence>
<evidence type="ECO:0000313" key="8">
    <source>
        <dbReference type="EMBL" id="CZT23214.1"/>
    </source>
</evidence>
<feature type="transmembrane region" description="Helical" evidence="6">
    <location>
        <begin position="12"/>
        <end position="36"/>
    </location>
</feature>
<gene>
    <name evidence="8" type="ORF">RCC_08925</name>
</gene>
<dbReference type="EMBL" id="FJUY01000016">
    <property type="protein sequence ID" value="CZT23214.1"/>
    <property type="molecule type" value="Genomic_DNA"/>
</dbReference>
<dbReference type="InterPro" id="IPR049326">
    <property type="entry name" value="Rhodopsin_dom_fungi"/>
</dbReference>
<dbReference type="OrthoDB" id="444631at2759"/>
<dbReference type="AlphaFoldDB" id="A0A2D3VL55"/>
<feature type="domain" description="Rhodopsin" evidence="7">
    <location>
        <begin position="33"/>
        <end position="273"/>
    </location>
</feature>
<keyword evidence="3 6" id="KW-1133">Transmembrane helix</keyword>
<name>A0A2D3VL55_9PEZI</name>
<accession>A0A2D3VL55</accession>
<feature type="transmembrane region" description="Helical" evidence="6">
    <location>
        <begin position="90"/>
        <end position="117"/>
    </location>
</feature>
<dbReference type="Pfam" id="PF20684">
    <property type="entry name" value="Fung_rhodopsin"/>
    <property type="match status" value="1"/>
</dbReference>
<feature type="transmembrane region" description="Helical" evidence="6">
    <location>
        <begin position="209"/>
        <end position="229"/>
    </location>
</feature>
<keyword evidence="9" id="KW-1185">Reference proteome</keyword>
<evidence type="ECO:0000256" key="1">
    <source>
        <dbReference type="ARBA" id="ARBA00004141"/>
    </source>
</evidence>
<proteinExistence type="inferred from homology"/>
<dbReference type="GeneID" id="35604004"/>
<feature type="transmembrane region" description="Helical" evidence="6">
    <location>
        <begin position="241"/>
        <end position="268"/>
    </location>
</feature>
<evidence type="ECO:0000259" key="7">
    <source>
        <dbReference type="Pfam" id="PF20684"/>
    </source>
</evidence>
<keyword evidence="4 6" id="KW-0472">Membrane</keyword>
<comment type="similarity">
    <text evidence="5">Belongs to the SAT4 family.</text>
</comment>
<comment type="subcellular location">
    <subcellularLocation>
        <location evidence="1">Membrane</location>
        <topology evidence="1">Multi-pass membrane protein</topology>
    </subcellularLocation>
</comment>
<feature type="transmembrane region" description="Helical" evidence="6">
    <location>
        <begin position="129"/>
        <end position="149"/>
    </location>
</feature>
<evidence type="ECO:0000256" key="3">
    <source>
        <dbReference type="ARBA" id="ARBA00022989"/>
    </source>
</evidence>
<reference evidence="8 9" key="1">
    <citation type="submission" date="2016-03" db="EMBL/GenBank/DDBJ databases">
        <authorList>
            <person name="Ploux O."/>
        </authorList>
    </citation>
    <scope>NUCLEOTIDE SEQUENCE [LARGE SCALE GENOMIC DNA]</scope>
    <source>
        <strain evidence="8 9">URUG2</strain>
    </source>
</reference>
<dbReference type="RefSeq" id="XP_023629938.1">
    <property type="nucleotide sequence ID" value="XM_023774170.1"/>
</dbReference>
<protein>
    <recommendedName>
        <fullName evidence="7">Rhodopsin domain-containing protein</fullName>
    </recommendedName>
</protein>
<organism evidence="8 9">
    <name type="scientific">Ramularia collo-cygni</name>
    <dbReference type="NCBI Taxonomy" id="112498"/>
    <lineage>
        <taxon>Eukaryota</taxon>
        <taxon>Fungi</taxon>
        <taxon>Dikarya</taxon>
        <taxon>Ascomycota</taxon>
        <taxon>Pezizomycotina</taxon>
        <taxon>Dothideomycetes</taxon>
        <taxon>Dothideomycetidae</taxon>
        <taxon>Mycosphaerellales</taxon>
        <taxon>Mycosphaerellaceae</taxon>
        <taxon>Ramularia</taxon>
    </lineage>
</organism>
<dbReference type="STRING" id="112498.A0A2D3VL55"/>
<feature type="transmembrane region" description="Helical" evidence="6">
    <location>
        <begin position="48"/>
        <end position="70"/>
    </location>
</feature>
<evidence type="ECO:0000256" key="4">
    <source>
        <dbReference type="ARBA" id="ARBA00023136"/>
    </source>
</evidence>
<evidence type="ECO:0000313" key="9">
    <source>
        <dbReference type="Proteomes" id="UP000225277"/>
    </source>
</evidence>
<evidence type="ECO:0000256" key="2">
    <source>
        <dbReference type="ARBA" id="ARBA00022692"/>
    </source>
</evidence>
<dbReference type="PANTHER" id="PTHR33048">
    <property type="entry name" value="PTH11-LIKE INTEGRAL MEMBRANE PROTEIN (AFU_ORTHOLOGUE AFUA_5G11245)"/>
    <property type="match status" value="1"/>
</dbReference>